<evidence type="ECO:0000256" key="5">
    <source>
        <dbReference type="ARBA" id="ARBA00023136"/>
    </source>
</evidence>
<dbReference type="GO" id="GO:0015085">
    <property type="term" value="F:calcium ion transmembrane transporter activity"/>
    <property type="evidence" value="ECO:0007669"/>
    <property type="project" value="TreeGrafter"/>
</dbReference>
<dbReference type="Pfam" id="PF01169">
    <property type="entry name" value="GDT1"/>
    <property type="match status" value="2"/>
</dbReference>
<dbReference type="InParanoid" id="A0A090MC73"/>
<dbReference type="GO" id="GO:0005384">
    <property type="term" value="F:manganese ion transmembrane transporter activity"/>
    <property type="evidence" value="ECO:0007669"/>
    <property type="project" value="TreeGrafter"/>
</dbReference>
<dbReference type="KEGG" id="ota:OT_ostta11g02650"/>
<dbReference type="EMBL" id="CAID01000011">
    <property type="protein sequence ID" value="CEF99704.1"/>
    <property type="molecule type" value="Genomic_DNA"/>
</dbReference>
<dbReference type="OrthoDB" id="442680at2759"/>
<feature type="transmembrane region" description="Helical" evidence="6">
    <location>
        <begin position="159"/>
        <end position="177"/>
    </location>
</feature>
<comment type="subcellular location">
    <subcellularLocation>
        <location evidence="1 6">Membrane</location>
        <topology evidence="1 6">Multi-pass membrane protein</topology>
    </subcellularLocation>
</comment>
<evidence type="ECO:0000256" key="2">
    <source>
        <dbReference type="ARBA" id="ARBA00009190"/>
    </source>
</evidence>
<feature type="region of interest" description="Disordered" evidence="7">
    <location>
        <begin position="1"/>
        <end position="28"/>
    </location>
</feature>
<dbReference type="GO" id="GO:0032472">
    <property type="term" value="P:Golgi calcium ion transport"/>
    <property type="evidence" value="ECO:0007669"/>
    <property type="project" value="TreeGrafter"/>
</dbReference>
<organism evidence="8 9">
    <name type="scientific">Ostreococcus tauri</name>
    <name type="common">Marine green alga</name>
    <dbReference type="NCBI Taxonomy" id="70448"/>
    <lineage>
        <taxon>Eukaryota</taxon>
        <taxon>Viridiplantae</taxon>
        <taxon>Chlorophyta</taxon>
        <taxon>Mamiellophyceae</taxon>
        <taxon>Mamiellales</taxon>
        <taxon>Bathycoccaceae</taxon>
        <taxon>Ostreococcus</taxon>
    </lineage>
</organism>
<feature type="transmembrane region" description="Helical" evidence="6">
    <location>
        <begin position="253"/>
        <end position="273"/>
    </location>
</feature>
<dbReference type="GO" id="GO:0009507">
    <property type="term" value="C:chloroplast"/>
    <property type="evidence" value="ECO:0007669"/>
    <property type="project" value="TreeGrafter"/>
</dbReference>
<reference evidence="9" key="1">
    <citation type="journal article" date="2006" name="Proc. Natl. Acad. Sci. U.S.A.">
        <title>Genome analysis of the smallest free-living eukaryote Ostreococcus tauri unveils many unique features.</title>
        <authorList>
            <person name="Derelle E."/>
            <person name="Ferraz C."/>
            <person name="Rombauts S."/>
            <person name="Rouze P."/>
            <person name="Worden A.Z."/>
            <person name="Robbens S."/>
            <person name="Partensky F."/>
            <person name="Degroeve S."/>
            <person name="Echeynie S."/>
            <person name="Cooke R."/>
            <person name="Saeys Y."/>
            <person name="Wuyts J."/>
            <person name="Jabbari K."/>
            <person name="Bowler C."/>
            <person name="Panaud O."/>
            <person name="Piegu B."/>
            <person name="Ball S.G."/>
            <person name="Ral J.-P."/>
            <person name="Bouget F.-Y."/>
            <person name="Piganeau G."/>
            <person name="De Baets B."/>
            <person name="Picard A."/>
            <person name="Delseny M."/>
            <person name="Demaille J."/>
            <person name="Van de Peer Y."/>
            <person name="Moreau H."/>
        </authorList>
    </citation>
    <scope>NUCLEOTIDE SEQUENCE [LARGE SCALE GENOMIC DNA]</scope>
    <source>
        <strain evidence="9">OTTH 0595 / CCAP 157/2 / RCC745</strain>
    </source>
</reference>
<dbReference type="PANTHER" id="PTHR12608">
    <property type="entry name" value="TRANSMEMBRANE PROTEIN HTP-1 RELATED"/>
    <property type="match status" value="1"/>
</dbReference>
<feature type="transmembrane region" description="Helical" evidence="6">
    <location>
        <begin position="285"/>
        <end position="305"/>
    </location>
</feature>
<dbReference type="AlphaFoldDB" id="A0A090MC73"/>
<accession>A0A090MC73</accession>
<feature type="transmembrane region" description="Helical" evidence="6">
    <location>
        <begin position="51"/>
        <end position="72"/>
    </location>
</feature>
<keyword evidence="5 6" id="KW-0472">Membrane</keyword>
<keyword evidence="9" id="KW-1185">Reference proteome</keyword>
<evidence type="ECO:0000256" key="4">
    <source>
        <dbReference type="ARBA" id="ARBA00022989"/>
    </source>
</evidence>
<dbReference type="InterPro" id="IPR049555">
    <property type="entry name" value="GDT1-like_CS"/>
</dbReference>
<name>A0A090MC73_OSTTA</name>
<gene>
    <name evidence="8" type="ORF">OT_ostta11g02650</name>
</gene>
<evidence type="ECO:0000256" key="6">
    <source>
        <dbReference type="RuleBase" id="RU365102"/>
    </source>
</evidence>
<evidence type="ECO:0000313" key="8">
    <source>
        <dbReference type="EMBL" id="CEF99704.1"/>
    </source>
</evidence>
<evidence type="ECO:0000256" key="1">
    <source>
        <dbReference type="ARBA" id="ARBA00004141"/>
    </source>
</evidence>
<comment type="caution">
    <text evidence="8">The sequence shown here is derived from an EMBL/GenBank/DDBJ whole genome shotgun (WGS) entry which is preliminary data.</text>
</comment>
<keyword evidence="3 6" id="KW-0812">Transmembrane</keyword>
<feature type="transmembrane region" description="Helical" evidence="6">
    <location>
        <begin position="98"/>
        <end position="121"/>
    </location>
</feature>
<dbReference type="FunCoup" id="A0A090MC73">
    <property type="interactions" value="323"/>
</dbReference>
<evidence type="ECO:0000256" key="3">
    <source>
        <dbReference type="ARBA" id="ARBA00022692"/>
    </source>
</evidence>
<feature type="transmembrane region" description="Helical" evidence="6">
    <location>
        <begin position="128"/>
        <end position="147"/>
    </location>
</feature>
<feature type="transmembrane region" description="Helical" evidence="6">
    <location>
        <begin position="216"/>
        <end position="233"/>
    </location>
</feature>
<protein>
    <recommendedName>
        <fullName evidence="6">GDT1 family protein</fullName>
    </recommendedName>
</protein>
<evidence type="ECO:0000256" key="7">
    <source>
        <dbReference type="SAM" id="MobiDB-lite"/>
    </source>
</evidence>
<dbReference type="RefSeq" id="XP_022839980.1">
    <property type="nucleotide sequence ID" value="XM_022983052.1"/>
</dbReference>
<dbReference type="GO" id="GO:0016020">
    <property type="term" value="C:membrane"/>
    <property type="evidence" value="ECO:0007669"/>
    <property type="project" value="UniProtKB-SubCell"/>
</dbReference>
<keyword evidence="4 6" id="KW-1133">Transmembrane helix</keyword>
<dbReference type="InterPro" id="IPR001727">
    <property type="entry name" value="GDT1-like"/>
</dbReference>
<reference evidence="8 9" key="2">
    <citation type="journal article" date="2014" name="BMC Genomics">
        <title>An improved genome of the model marine alga Ostreococcus tauri unfolds by assessing Illumina de novo assemblies.</title>
        <authorList>
            <person name="Blanc-Mathieu R."/>
            <person name="Verhelst B."/>
            <person name="Derelle E."/>
            <person name="Rombauts S."/>
            <person name="Bouget F.Y."/>
            <person name="Carre I."/>
            <person name="Chateau A."/>
            <person name="Eyre-Walker A."/>
            <person name="Grimsley N."/>
            <person name="Moreau H."/>
            <person name="Piegu B."/>
            <person name="Rivals E."/>
            <person name="Schackwitz W."/>
            <person name="Van de Peer Y."/>
            <person name="Piganeau G."/>
        </authorList>
    </citation>
    <scope>NUCLEOTIDE SEQUENCE [LARGE SCALE GENOMIC DNA]</scope>
    <source>
        <strain evidence="9">OTTH 0595 / CCAP 157/2 / RCC745</strain>
    </source>
</reference>
<dbReference type="GO" id="GO:0032468">
    <property type="term" value="P:Golgi calcium ion homeostasis"/>
    <property type="evidence" value="ECO:0007669"/>
    <property type="project" value="TreeGrafter"/>
</dbReference>
<dbReference type="PROSITE" id="PS01214">
    <property type="entry name" value="UPF0016"/>
    <property type="match status" value="1"/>
</dbReference>
<dbReference type="GO" id="GO:0005794">
    <property type="term" value="C:Golgi apparatus"/>
    <property type="evidence" value="ECO:0007669"/>
    <property type="project" value="TreeGrafter"/>
</dbReference>
<feature type="compositionally biased region" description="Low complexity" evidence="7">
    <location>
        <begin position="1"/>
        <end position="19"/>
    </location>
</feature>
<dbReference type="Proteomes" id="UP000009170">
    <property type="component" value="Unassembled WGS sequence"/>
</dbReference>
<comment type="similarity">
    <text evidence="2 6">Belongs to the GDT1 family.</text>
</comment>
<evidence type="ECO:0000313" key="9">
    <source>
        <dbReference type="Proteomes" id="UP000009170"/>
    </source>
</evidence>
<proteinExistence type="inferred from homology"/>
<sequence>MARARAGATRARAATASGSEGSDRETAGGDACDVDFMKRVNDEANAVTTPFALQAVVASSCALAAVILYVALDLGSTAFVGNAGQKIVDAMARSGFTAAFALIFVSELGDKTFFIAALLAMRLGRLKVLLGATSALAAMTVISVAIGRAFQSLPASMKATLPVGEYAAVAMLVFFGVKTLKEALETDPAGDTPEAHGELASATEVVCKSKSGRGSIIPGFAAMVETFTLIFIAEWGDRSMLATIALGAAQNPVGVACGATLGHFIATLIAVVGGSLLSKRISERTVGIIGGLLFLAFAVFTWFGVF</sequence>
<dbReference type="PANTHER" id="PTHR12608:SF7">
    <property type="entry name" value="PROTEIN PAM71-HOMOLOG, CHLOROPLASTIC"/>
    <property type="match status" value="1"/>
</dbReference>
<dbReference type="GeneID" id="34946256"/>